<proteinExistence type="predicted"/>
<evidence type="ECO:0000313" key="7">
    <source>
        <dbReference type="EMBL" id="SHK80555.1"/>
    </source>
</evidence>
<evidence type="ECO:0000256" key="1">
    <source>
        <dbReference type="ARBA" id="ARBA00004651"/>
    </source>
</evidence>
<feature type="transmembrane region" description="Helical" evidence="6">
    <location>
        <begin position="302"/>
        <end position="325"/>
    </location>
</feature>
<dbReference type="EMBL" id="FQZU01000034">
    <property type="protein sequence ID" value="SHK80555.1"/>
    <property type="molecule type" value="Genomic_DNA"/>
</dbReference>
<evidence type="ECO:0000313" key="8">
    <source>
        <dbReference type="Proteomes" id="UP000183994"/>
    </source>
</evidence>
<evidence type="ECO:0000256" key="2">
    <source>
        <dbReference type="ARBA" id="ARBA00022475"/>
    </source>
</evidence>
<feature type="transmembrane region" description="Helical" evidence="6">
    <location>
        <begin position="272"/>
        <end position="290"/>
    </location>
</feature>
<dbReference type="PANTHER" id="PTHR33529">
    <property type="entry name" value="SLR0882 PROTEIN-RELATED"/>
    <property type="match status" value="1"/>
</dbReference>
<keyword evidence="5 6" id="KW-0472">Membrane</keyword>
<feature type="transmembrane region" description="Helical" evidence="6">
    <location>
        <begin position="99"/>
        <end position="117"/>
    </location>
</feature>
<dbReference type="RefSeq" id="WP_073478133.1">
    <property type="nucleotide sequence ID" value="NZ_FQZU01000034.1"/>
</dbReference>
<feature type="transmembrane region" description="Helical" evidence="6">
    <location>
        <begin position="50"/>
        <end position="79"/>
    </location>
</feature>
<dbReference type="PANTHER" id="PTHR33529:SF6">
    <property type="entry name" value="YJGP_YJGQ FAMILY PERMEASE"/>
    <property type="match status" value="1"/>
</dbReference>
<keyword evidence="4 6" id="KW-1133">Transmembrane helix</keyword>
<dbReference type="AlphaFoldDB" id="A0A1M6VGT9"/>
<comment type="subcellular location">
    <subcellularLocation>
        <location evidence="1">Cell membrane</location>
        <topology evidence="1">Multi-pass membrane protein</topology>
    </subcellularLocation>
</comment>
<dbReference type="InterPro" id="IPR030923">
    <property type="entry name" value="LptG"/>
</dbReference>
<reference evidence="8" key="1">
    <citation type="submission" date="2016-11" db="EMBL/GenBank/DDBJ databases">
        <authorList>
            <person name="Varghese N."/>
            <person name="Submissions S."/>
        </authorList>
    </citation>
    <scope>NUCLEOTIDE SEQUENCE [LARGE SCALE GENOMIC DNA]</scope>
    <source>
        <strain evidence="8">DSM 16219</strain>
    </source>
</reference>
<evidence type="ECO:0000256" key="4">
    <source>
        <dbReference type="ARBA" id="ARBA00022989"/>
    </source>
</evidence>
<dbReference type="Proteomes" id="UP000183994">
    <property type="component" value="Unassembled WGS sequence"/>
</dbReference>
<name>A0A1M6VGT9_9BACT</name>
<keyword evidence="3 6" id="KW-0812">Transmembrane</keyword>
<gene>
    <name evidence="7" type="ORF">SAMN02745216_04105</name>
</gene>
<evidence type="ECO:0000256" key="6">
    <source>
        <dbReference type="SAM" id="Phobius"/>
    </source>
</evidence>
<protein>
    <submittedName>
        <fullName evidence="7">Lipopolysaccharide export system permease protein</fullName>
    </submittedName>
</protein>
<evidence type="ECO:0000256" key="5">
    <source>
        <dbReference type="ARBA" id="ARBA00023136"/>
    </source>
</evidence>
<dbReference type="GO" id="GO:0055085">
    <property type="term" value="P:transmembrane transport"/>
    <property type="evidence" value="ECO:0007669"/>
    <property type="project" value="InterPro"/>
</dbReference>
<evidence type="ECO:0000256" key="3">
    <source>
        <dbReference type="ARBA" id="ARBA00022692"/>
    </source>
</evidence>
<sequence length="353" mass="39195">MTIISKYIARALFKNLLTILFAVVVIYVAVDFFEKIDDFMAAKIPLLTVGWFFLLRIPFVAAQVLPVGVLLSAMVVIGLMAKHNEIIAYASGGGSSFSLLKPIAVMGVIASLFLFAFNEIIVPATAAEANRIWYDDVRHEGDVGTKTTWFHRKGLIGRVDKYIPETHTARDITLNYYDASFKLIKRIDAEDATISGNVWTLRNAMESFGGRASETRQHKELKVEMNFTADQLHERVKRSDEMSLVQLKEHIHKIESEGYKAVRFRVDLASKISFPLVCLIMSVLGGAMALRGKKGEGMAVNIVMGMGLAFAYWVVHSLCLSLGYAGMYSPIFSAWTANTVFAVLAAVFVYELA</sequence>
<dbReference type="NCBIfam" id="TIGR04408">
    <property type="entry name" value="LptG_lptG"/>
    <property type="match status" value="1"/>
</dbReference>
<dbReference type="Pfam" id="PF03739">
    <property type="entry name" value="LptF_LptG"/>
    <property type="match status" value="1"/>
</dbReference>
<keyword evidence="8" id="KW-1185">Reference proteome</keyword>
<dbReference type="GO" id="GO:0015920">
    <property type="term" value="P:lipopolysaccharide transport"/>
    <property type="evidence" value="ECO:0007669"/>
    <property type="project" value="TreeGrafter"/>
</dbReference>
<dbReference type="InterPro" id="IPR005495">
    <property type="entry name" value="LptG/LptF_permease"/>
</dbReference>
<organism evidence="7 8">
    <name type="scientific">Desulfatibacillum alkenivorans DSM 16219</name>
    <dbReference type="NCBI Taxonomy" id="1121393"/>
    <lineage>
        <taxon>Bacteria</taxon>
        <taxon>Pseudomonadati</taxon>
        <taxon>Thermodesulfobacteriota</taxon>
        <taxon>Desulfobacteria</taxon>
        <taxon>Desulfobacterales</taxon>
        <taxon>Desulfatibacillaceae</taxon>
        <taxon>Desulfatibacillum</taxon>
    </lineage>
</organism>
<feature type="transmembrane region" description="Helical" evidence="6">
    <location>
        <begin position="12"/>
        <end position="30"/>
    </location>
</feature>
<dbReference type="STRING" id="1121393.SAMN02745216_04105"/>
<dbReference type="GO" id="GO:0043190">
    <property type="term" value="C:ATP-binding cassette (ABC) transporter complex"/>
    <property type="evidence" value="ECO:0007669"/>
    <property type="project" value="InterPro"/>
</dbReference>
<accession>A0A1M6VGT9</accession>
<keyword evidence="2" id="KW-1003">Cell membrane</keyword>
<feature type="transmembrane region" description="Helical" evidence="6">
    <location>
        <begin position="331"/>
        <end position="350"/>
    </location>
</feature>